<evidence type="ECO:0000313" key="3">
    <source>
        <dbReference type="Proteomes" id="UP000076874"/>
    </source>
</evidence>
<gene>
    <name evidence="2" type="ORF">SPI_07436</name>
</gene>
<name>A0A162IH31_9HYPO</name>
<feature type="compositionally biased region" description="Basic and acidic residues" evidence="1">
    <location>
        <begin position="52"/>
        <end position="61"/>
    </location>
</feature>
<dbReference type="AlphaFoldDB" id="A0A162IH31"/>
<accession>A0A162IH31</accession>
<comment type="caution">
    <text evidence="2">The sequence shown here is derived from an EMBL/GenBank/DDBJ whole genome shotgun (WGS) entry which is preliminary data.</text>
</comment>
<proteinExistence type="predicted"/>
<evidence type="ECO:0000313" key="2">
    <source>
        <dbReference type="EMBL" id="OAA57055.1"/>
    </source>
</evidence>
<feature type="compositionally biased region" description="Acidic residues" evidence="1">
    <location>
        <begin position="280"/>
        <end position="292"/>
    </location>
</feature>
<protein>
    <submittedName>
        <fullName evidence="2">Uncharacterized protein</fullName>
    </submittedName>
</protein>
<sequence>MVHTVLPAVRPSEILNHVLAHYVYPSTLIICTASDDFVRRCVNESDNDDDDSKSNTRRNDGDPLPQASLLEVAVARHIRVVFVTTVVHLRAFLAAFDPRASRVVPPPKIAHGDAVNDNDTTTTPTLVVYGFGRLHHATSEWSAQGLSASAAVLVEAAERTGFDAVVVDVHGADNDDDNNDGATEQYTSILDARVPVLGAVARKQLQRAGYPLRTVRVRAVLGRWFWFAPAAGGPEAIESPRRPAISTDMMAAEVHAVSTKQSPEPIQQTTARTRTFVKDSEDEDEDGDDDDIAFDREPG</sequence>
<dbReference type="EMBL" id="AZHD01000015">
    <property type="protein sequence ID" value="OAA57055.1"/>
    <property type="molecule type" value="Genomic_DNA"/>
</dbReference>
<feature type="region of interest" description="Disordered" evidence="1">
    <location>
        <begin position="44"/>
        <end position="63"/>
    </location>
</feature>
<organism evidence="2 3">
    <name type="scientific">Niveomyces insectorum RCEF 264</name>
    <dbReference type="NCBI Taxonomy" id="1081102"/>
    <lineage>
        <taxon>Eukaryota</taxon>
        <taxon>Fungi</taxon>
        <taxon>Dikarya</taxon>
        <taxon>Ascomycota</taxon>
        <taxon>Pezizomycotina</taxon>
        <taxon>Sordariomycetes</taxon>
        <taxon>Hypocreomycetidae</taxon>
        <taxon>Hypocreales</taxon>
        <taxon>Cordycipitaceae</taxon>
        <taxon>Niveomyces</taxon>
    </lineage>
</organism>
<evidence type="ECO:0000256" key="1">
    <source>
        <dbReference type="SAM" id="MobiDB-lite"/>
    </source>
</evidence>
<dbReference type="OrthoDB" id="5391496at2759"/>
<keyword evidence="3" id="KW-1185">Reference proteome</keyword>
<feature type="compositionally biased region" description="Polar residues" evidence="1">
    <location>
        <begin position="258"/>
        <end position="273"/>
    </location>
</feature>
<dbReference type="Proteomes" id="UP000076874">
    <property type="component" value="Unassembled WGS sequence"/>
</dbReference>
<feature type="region of interest" description="Disordered" evidence="1">
    <location>
        <begin position="257"/>
        <end position="299"/>
    </location>
</feature>
<reference evidence="2 3" key="1">
    <citation type="journal article" date="2016" name="Genome Biol. Evol.">
        <title>Divergent and convergent evolution of fungal pathogenicity.</title>
        <authorList>
            <person name="Shang Y."/>
            <person name="Xiao G."/>
            <person name="Zheng P."/>
            <person name="Cen K."/>
            <person name="Zhan S."/>
            <person name="Wang C."/>
        </authorList>
    </citation>
    <scope>NUCLEOTIDE SEQUENCE [LARGE SCALE GENOMIC DNA]</scope>
    <source>
        <strain evidence="2 3">RCEF 264</strain>
    </source>
</reference>